<feature type="binding site" evidence="5">
    <location>
        <position position="33"/>
    </location>
    <ligand>
        <name>NAD(+)</name>
        <dbReference type="ChEBI" id="CHEBI:57540"/>
    </ligand>
</feature>
<proteinExistence type="inferred from homology"/>
<evidence type="ECO:0000256" key="3">
    <source>
        <dbReference type="ARBA" id="ARBA00023002"/>
    </source>
</evidence>
<dbReference type="Pfam" id="PF02737">
    <property type="entry name" value="3HCDH_N"/>
    <property type="match status" value="1"/>
</dbReference>
<keyword evidence="5" id="KW-0520">NAD</keyword>
<feature type="domain" description="3-hydroxyacyl-CoA dehydrogenase C-terminal" evidence="6">
    <location>
        <begin position="187"/>
        <end position="285"/>
    </location>
</feature>
<dbReference type="UniPathway" id="UPA00863"/>
<dbReference type="Gene3D" id="1.10.1040.10">
    <property type="entry name" value="N-(1-d-carboxylethyl)-l-norvaline Dehydrogenase, domain 2"/>
    <property type="match status" value="1"/>
</dbReference>
<protein>
    <submittedName>
        <fullName evidence="8">3-hydroxybutyryl-CoA dehydrogenase</fullName>
    </submittedName>
</protein>
<dbReference type="InterPro" id="IPR036291">
    <property type="entry name" value="NAD(P)-bd_dom_sf"/>
</dbReference>
<dbReference type="InterPro" id="IPR006180">
    <property type="entry name" value="3-OHacyl-CoA_DH_CS"/>
</dbReference>
<dbReference type="InterPro" id="IPR008927">
    <property type="entry name" value="6-PGluconate_DH-like_C_sf"/>
</dbReference>
<evidence type="ECO:0000313" key="9">
    <source>
        <dbReference type="Proteomes" id="UP000241201"/>
    </source>
</evidence>
<dbReference type="PANTHER" id="PTHR48075">
    <property type="entry name" value="3-HYDROXYACYL-COA DEHYDROGENASE FAMILY PROTEIN"/>
    <property type="match status" value="1"/>
</dbReference>
<feature type="binding site" evidence="5">
    <location>
        <position position="277"/>
    </location>
    <ligand>
        <name>NAD(+)</name>
        <dbReference type="ChEBI" id="CHEBI:57540"/>
    </ligand>
</feature>
<dbReference type="PIRSF" id="PIRSF000105">
    <property type="entry name" value="HCDH"/>
    <property type="match status" value="1"/>
</dbReference>
<dbReference type="InterPro" id="IPR013328">
    <property type="entry name" value="6PGD_dom2"/>
</dbReference>
<keyword evidence="3" id="KW-0560">Oxidoreductase</keyword>
<organism evidence="8 9">
    <name type="scientific">Faecalibacillus faecis</name>
    <dbReference type="NCBI Taxonomy" id="1982628"/>
    <lineage>
        <taxon>Bacteria</taxon>
        <taxon>Bacillati</taxon>
        <taxon>Bacillota</taxon>
        <taxon>Erysipelotrichia</taxon>
        <taxon>Erysipelotrichales</taxon>
        <taxon>Coprobacillaceae</taxon>
        <taxon>Faecalibacillus</taxon>
    </lineage>
</organism>
<dbReference type="InterPro" id="IPR006176">
    <property type="entry name" value="3-OHacyl-CoA_DH_NAD-bd"/>
</dbReference>
<dbReference type="AlphaFoldDB" id="A0A2T3G1M4"/>
<reference evidence="9" key="1">
    <citation type="submission" date="2018-03" db="EMBL/GenBank/DDBJ databases">
        <title>Lachnoclostridium SNUG30370 gen.nov., sp.nov., isolated from human faeces.</title>
        <authorList>
            <person name="Seo B."/>
            <person name="Jeon K."/>
            <person name="Ko G."/>
        </authorList>
    </citation>
    <scope>NUCLEOTIDE SEQUENCE [LARGE SCALE GENOMIC DNA]</scope>
    <source>
        <strain evidence="9">SNUG30370</strain>
    </source>
</reference>
<dbReference type="EMBL" id="PYLP01000003">
    <property type="protein sequence ID" value="PST41436.1"/>
    <property type="molecule type" value="Genomic_DNA"/>
</dbReference>
<keyword evidence="9" id="KW-1185">Reference proteome</keyword>
<comment type="pathway">
    <text evidence="1">Lipid metabolism; butanoate metabolism.</text>
</comment>
<dbReference type="PROSITE" id="PS00067">
    <property type="entry name" value="3HCDH"/>
    <property type="match status" value="1"/>
</dbReference>
<feature type="binding site" evidence="5">
    <location>
        <position position="119"/>
    </location>
    <ligand>
        <name>NAD(+)</name>
        <dbReference type="ChEBI" id="CHEBI:57540"/>
    </ligand>
</feature>
<sequence>MAIENIVIAGAGTMGYSMAQIFARYNYHVTIYDLKEEALETAKKRIKENTQILLQENEITNDQEKEIHQHLKYTTDLKCFENCDLVVESIIENVEIKQNFYKQISKIVKEETILATNTSGISINTLASAVYKPERFIGMHWFNPSHLILLIEIIKGDQTLESVAQTIKELSLHIGKKPVIVQKDVLGFAANRIQFAVLREALYLVEQGVISKEDIDSVMKYGLGFRYACLGPLEVADFGGLDTFYHISDYLMKDLCNDTQIPSELAKLYDEGHYGVKSQQGFYDYHEGKDHEAIKHRDDQLLKLYNALYK</sequence>
<dbReference type="FunFam" id="3.40.50.720:FF:000009">
    <property type="entry name" value="Fatty oxidation complex, alpha subunit"/>
    <property type="match status" value="1"/>
</dbReference>
<dbReference type="GO" id="GO:0016616">
    <property type="term" value="F:oxidoreductase activity, acting on the CH-OH group of donors, NAD or NADP as acceptor"/>
    <property type="evidence" value="ECO:0007669"/>
    <property type="project" value="InterPro"/>
</dbReference>
<feature type="site" description="Important for catalytic activity" evidence="4">
    <location>
        <position position="140"/>
    </location>
</feature>
<evidence type="ECO:0000256" key="1">
    <source>
        <dbReference type="ARBA" id="ARBA00005086"/>
    </source>
</evidence>
<dbReference type="GeneID" id="77470393"/>
<dbReference type="InterPro" id="IPR006108">
    <property type="entry name" value="3HC_DH_C"/>
</dbReference>
<dbReference type="Pfam" id="PF00725">
    <property type="entry name" value="3HCDH"/>
    <property type="match status" value="1"/>
</dbReference>
<comment type="similarity">
    <text evidence="2">Belongs to the 3-hydroxyacyl-CoA dehydrogenase family.</text>
</comment>
<feature type="binding site" evidence="5">
    <location>
        <begin position="10"/>
        <end position="15"/>
    </location>
    <ligand>
        <name>NAD(+)</name>
        <dbReference type="ChEBI" id="CHEBI:57540"/>
    </ligand>
</feature>
<evidence type="ECO:0000259" key="7">
    <source>
        <dbReference type="Pfam" id="PF02737"/>
    </source>
</evidence>
<dbReference type="InterPro" id="IPR022694">
    <property type="entry name" value="3-OHacyl-CoA_DH"/>
</dbReference>
<feature type="binding site" evidence="5">
    <location>
        <position position="92"/>
    </location>
    <ligand>
        <name>NAD(+)</name>
        <dbReference type="ChEBI" id="CHEBI:57540"/>
    </ligand>
</feature>
<evidence type="ECO:0000259" key="6">
    <source>
        <dbReference type="Pfam" id="PF00725"/>
    </source>
</evidence>
<dbReference type="Gene3D" id="3.40.50.720">
    <property type="entry name" value="NAD(P)-binding Rossmann-like Domain"/>
    <property type="match status" value="1"/>
</dbReference>
<dbReference type="SUPFAM" id="SSF51735">
    <property type="entry name" value="NAD(P)-binding Rossmann-fold domains"/>
    <property type="match status" value="1"/>
</dbReference>
<gene>
    <name evidence="8" type="ORF">C7U55_04680</name>
</gene>
<evidence type="ECO:0000256" key="4">
    <source>
        <dbReference type="PIRSR" id="PIRSR000105-1"/>
    </source>
</evidence>
<evidence type="ECO:0000256" key="2">
    <source>
        <dbReference type="ARBA" id="ARBA00009463"/>
    </source>
</evidence>
<evidence type="ECO:0000313" key="8">
    <source>
        <dbReference type="EMBL" id="PST41436.1"/>
    </source>
</evidence>
<evidence type="ECO:0000256" key="5">
    <source>
        <dbReference type="PIRSR" id="PIRSR000105-2"/>
    </source>
</evidence>
<feature type="binding site" evidence="5">
    <location>
        <position position="97"/>
    </location>
    <ligand>
        <name>NAD(+)</name>
        <dbReference type="ChEBI" id="CHEBI:57540"/>
    </ligand>
</feature>
<feature type="domain" description="3-hydroxyacyl-CoA dehydrogenase NAD binding" evidence="7">
    <location>
        <begin position="6"/>
        <end position="184"/>
    </location>
</feature>
<comment type="caution">
    <text evidence="8">The sequence shown here is derived from an EMBL/GenBank/DDBJ whole genome shotgun (WGS) entry which is preliminary data.</text>
</comment>
<dbReference type="RefSeq" id="WP_106987553.1">
    <property type="nucleotide sequence ID" value="NZ_DAWBWI010000082.1"/>
</dbReference>
<dbReference type="SUPFAM" id="SSF48179">
    <property type="entry name" value="6-phosphogluconate dehydrogenase C-terminal domain-like"/>
    <property type="match status" value="1"/>
</dbReference>
<dbReference type="PANTHER" id="PTHR48075:SF5">
    <property type="entry name" value="3-HYDROXYBUTYRYL-COA DEHYDROGENASE"/>
    <property type="match status" value="1"/>
</dbReference>
<dbReference type="GO" id="GO:0070403">
    <property type="term" value="F:NAD+ binding"/>
    <property type="evidence" value="ECO:0007669"/>
    <property type="project" value="InterPro"/>
</dbReference>
<name>A0A2T3G1M4_9FIRM</name>
<feature type="binding site" evidence="5">
    <location>
        <position position="143"/>
    </location>
    <ligand>
        <name>NAD(+)</name>
        <dbReference type="ChEBI" id="CHEBI:57540"/>
    </ligand>
</feature>
<accession>A0A2T3G1M4</accession>
<dbReference type="Proteomes" id="UP000241201">
    <property type="component" value="Unassembled WGS sequence"/>
</dbReference>
<dbReference type="GO" id="GO:0019605">
    <property type="term" value="P:butyrate metabolic process"/>
    <property type="evidence" value="ECO:0007669"/>
    <property type="project" value="UniProtKB-UniPathway"/>
</dbReference>